<evidence type="ECO:0000256" key="9">
    <source>
        <dbReference type="NCBIfam" id="TIGR02209"/>
    </source>
</evidence>
<evidence type="ECO:0000256" key="8">
    <source>
        <dbReference type="HAMAP-Rule" id="MF_00910"/>
    </source>
</evidence>
<dbReference type="HAMAP" id="MF_00910">
    <property type="entry name" value="FtsL"/>
    <property type="match status" value="1"/>
</dbReference>
<keyword evidence="6 8" id="KW-0472">Membrane</keyword>
<organism evidence="11 12">
    <name type="scientific">Lysobacter soyae</name>
    <dbReference type="NCBI Taxonomy" id="2764185"/>
    <lineage>
        <taxon>Bacteria</taxon>
        <taxon>Pseudomonadati</taxon>
        <taxon>Pseudomonadota</taxon>
        <taxon>Gammaproteobacteria</taxon>
        <taxon>Lysobacterales</taxon>
        <taxon>Lysobacteraceae</taxon>
        <taxon>Lysobacter</taxon>
    </lineage>
</organism>
<gene>
    <name evidence="8 11" type="primary">ftsL</name>
    <name evidence="11" type="ORF">H8L67_08860</name>
</gene>
<comment type="function">
    <text evidence="8">Essential cell division protein. May link together the upstream cell division proteins, which are predominantly cytoplasmic, with the downstream cell division proteins, which are predominantly periplasmic.</text>
</comment>
<protein>
    <recommendedName>
        <fullName evidence="8 9">Cell division protein FtsL</fullName>
    </recommendedName>
</protein>
<dbReference type="GO" id="GO:0051301">
    <property type="term" value="P:cell division"/>
    <property type="evidence" value="ECO:0007669"/>
    <property type="project" value="UniProtKB-KW"/>
</dbReference>
<keyword evidence="8" id="KW-0997">Cell inner membrane</keyword>
<dbReference type="PANTHER" id="PTHR37479">
    <property type="entry name" value="CELL DIVISION PROTEIN FTSL"/>
    <property type="match status" value="1"/>
</dbReference>
<evidence type="ECO:0000313" key="12">
    <source>
        <dbReference type="Proteomes" id="UP000824755"/>
    </source>
</evidence>
<evidence type="ECO:0000256" key="7">
    <source>
        <dbReference type="ARBA" id="ARBA00023306"/>
    </source>
</evidence>
<feature type="coiled-coil region" evidence="10">
    <location>
        <begin position="27"/>
        <end position="54"/>
    </location>
</feature>
<keyword evidence="5 8" id="KW-1133">Transmembrane helix</keyword>
<evidence type="ECO:0000313" key="11">
    <source>
        <dbReference type="EMBL" id="QYR53996.1"/>
    </source>
</evidence>
<keyword evidence="12" id="KW-1185">Reference proteome</keyword>
<dbReference type="InterPro" id="IPR011922">
    <property type="entry name" value="Cell_div_FtsL"/>
</dbReference>
<comment type="similarity">
    <text evidence="8">Belongs to the FtsL family.</text>
</comment>
<keyword evidence="3 8" id="KW-0132">Cell division</keyword>
<dbReference type="EMBL" id="CP080544">
    <property type="protein sequence ID" value="QYR53996.1"/>
    <property type="molecule type" value="Genomic_DNA"/>
</dbReference>
<evidence type="ECO:0000256" key="4">
    <source>
        <dbReference type="ARBA" id="ARBA00022692"/>
    </source>
</evidence>
<evidence type="ECO:0000256" key="10">
    <source>
        <dbReference type="SAM" id="Coils"/>
    </source>
</evidence>
<sequence length="87" mass="10037">MRWFIFAVLLVANVATGLSVAYDRFRHRQLFAELRKLEKARDELDLQFSQLQLEQATMAEPTLIDRAAREHLGMINPTPQDTVAVRP</sequence>
<evidence type="ECO:0000256" key="1">
    <source>
        <dbReference type="ARBA" id="ARBA00004401"/>
    </source>
</evidence>
<dbReference type="PANTHER" id="PTHR37479:SF1">
    <property type="entry name" value="CELL DIVISION PROTEIN FTSL"/>
    <property type="match status" value="1"/>
</dbReference>
<evidence type="ECO:0000256" key="5">
    <source>
        <dbReference type="ARBA" id="ARBA00022989"/>
    </source>
</evidence>
<name>A0ABX8WT34_9GAMM</name>
<keyword evidence="10" id="KW-0175">Coiled coil</keyword>
<evidence type="ECO:0000256" key="3">
    <source>
        <dbReference type="ARBA" id="ARBA00022618"/>
    </source>
</evidence>
<keyword evidence="4 8" id="KW-0812">Transmembrane</keyword>
<dbReference type="Pfam" id="PF04999">
    <property type="entry name" value="FtsL"/>
    <property type="match status" value="1"/>
</dbReference>
<keyword evidence="2 8" id="KW-1003">Cell membrane</keyword>
<dbReference type="NCBIfam" id="TIGR02209">
    <property type="entry name" value="ftsL_broad"/>
    <property type="match status" value="1"/>
</dbReference>
<comment type="subunit">
    <text evidence="8">Part of a complex composed of FtsB, FtsL and FtsQ.</text>
</comment>
<comment type="subcellular location">
    <subcellularLocation>
        <location evidence="8">Cell inner membrane</location>
        <topology evidence="8">Single-pass type II membrane protein</topology>
    </subcellularLocation>
    <subcellularLocation>
        <location evidence="1">Cell membrane</location>
        <topology evidence="1">Single-pass type II membrane protein</topology>
    </subcellularLocation>
    <text evidence="8">Localizes to the division septum where it forms a ring structure.</text>
</comment>
<accession>A0ABX8WT34</accession>
<proteinExistence type="inferred from homology"/>
<keyword evidence="7 8" id="KW-0131">Cell cycle</keyword>
<dbReference type="Proteomes" id="UP000824755">
    <property type="component" value="Chromosome"/>
</dbReference>
<reference evidence="11 12" key="1">
    <citation type="submission" date="2021-08" db="EMBL/GenBank/DDBJ databases">
        <title>Lysobacter sp. strain CJ11 Genome sequencing and assembly.</title>
        <authorList>
            <person name="Kim I."/>
        </authorList>
    </citation>
    <scope>NUCLEOTIDE SEQUENCE [LARGE SCALE GENOMIC DNA]</scope>
    <source>
        <strain evidence="11 12">CJ11</strain>
    </source>
</reference>
<evidence type="ECO:0000256" key="6">
    <source>
        <dbReference type="ARBA" id="ARBA00023136"/>
    </source>
</evidence>
<evidence type="ECO:0000256" key="2">
    <source>
        <dbReference type="ARBA" id="ARBA00022475"/>
    </source>
</evidence>